<comment type="pathway">
    <text evidence="3">Protein modification; protein ubiquitination.</text>
</comment>
<dbReference type="InterPro" id="IPR015940">
    <property type="entry name" value="UBA"/>
</dbReference>
<evidence type="ECO:0000256" key="5">
    <source>
        <dbReference type="ARBA" id="ARBA00022448"/>
    </source>
</evidence>
<dbReference type="Pfam" id="PF22562">
    <property type="entry name" value="UBA_7"/>
    <property type="match status" value="1"/>
</dbReference>
<dbReference type="Pfam" id="PF14377">
    <property type="entry name" value="UBM"/>
    <property type="match status" value="3"/>
</dbReference>
<feature type="region of interest" description="Disordered" evidence="13">
    <location>
        <begin position="3053"/>
        <end position="3121"/>
    </location>
</feature>
<protein>
    <recommendedName>
        <fullName evidence="4">HECT-type E3 ubiquitin transferase</fullName>
        <ecNumber evidence="4">2.3.2.26</ecNumber>
    </recommendedName>
</protein>
<dbReference type="InterPro" id="IPR000569">
    <property type="entry name" value="HECT_dom"/>
</dbReference>
<comment type="catalytic activity">
    <reaction evidence="1">
        <text>S-ubiquitinyl-[E2 ubiquitin-conjugating enzyme]-L-cysteine + [acceptor protein]-L-lysine = [E2 ubiquitin-conjugating enzyme]-L-cysteine + N(6)-ubiquitinyl-[acceptor protein]-L-lysine.</text>
        <dbReference type="EC" id="2.3.2.26"/>
    </reaction>
</comment>
<evidence type="ECO:0000259" key="15">
    <source>
        <dbReference type="PROSITE" id="PS50237"/>
    </source>
</evidence>
<dbReference type="InterPro" id="IPR011989">
    <property type="entry name" value="ARM-like"/>
</dbReference>
<dbReference type="EC" id="2.3.2.26" evidence="4"/>
<proteinExistence type="inferred from homology"/>
<dbReference type="Gene3D" id="1.10.8.10">
    <property type="entry name" value="DNA helicase RuvA subunit, C-terminal domain"/>
    <property type="match status" value="1"/>
</dbReference>
<dbReference type="InterPro" id="IPR010314">
    <property type="entry name" value="E3_Ub_ligase_DUF913"/>
</dbReference>
<dbReference type="PANTHER" id="PTHR11254:SF67">
    <property type="entry name" value="E3 UBIQUITIN-PROTEIN LIGASE HUWE1"/>
    <property type="match status" value="1"/>
</dbReference>
<dbReference type="InterPro" id="IPR009060">
    <property type="entry name" value="UBA-like_sf"/>
</dbReference>
<sequence length="3801" mass="424897">MSPLVYAYILFLIRTLTTLILYHQRFSAAFTRKGWETNSSNPIQIHPIKTRINHNNNEDKENPKEVGGTCKYKNPHTLTLFLIMLLQTIRDILDDLHNTTVEAPSVKKLIQKLTDCQEDELPSVVASVPEWTFPRGDLFHWIGVLNRFDTILEDICNNCNLKKIQTKEFTPTTKNKLLAVLKFSRLLWENCTNRNLYSSYEHLNDLLNTMDLDVLESLLRLVLRPAQRLSNQRALRTSFTISQDRILFLTHSWGTKEYDLDLKDLTYDNIAIPEELTILTYQFYRHLTPTEAAGTAVDKKHDTALPSPVKPKRKDSASNGGATKISEGVTLITINNLNELGATDINILEHVIEEHSVPEEFHYDLLNRIRIATKITDAEKRRQMLTIRVLAIAIMAHVTQEPVASAKVFLYEPDLVASLADLIHPERHVPLEIQTVALYALEGISRYRPRLGEVLSAINAQVNHGILLYVLRRVIADLENEHSTYSQEYLDALFALISHIISTQTGGTMVIAAGIVPTLLQLLLNKNPSQTKNVTKAVILLDSLVYGFNPSFTNFCNANGVNILVNRIKDETNNSLNLARIARGDQMEDVKIANVSASTPVSAKDEDFVLPYDLSSLLKSMLKFVLHMMQTSGTADGLRNLIETSLPESINSILGQPNVFGSSIYALAIQLMATFIHNEPTSLPIIQEAKLPQTFLKSICSDIPVSVDVIQHIPNAFGAICLNNQGLEIFKEANPINKFFSIFTSAEHLRALQDNDLASVLGPSIDELMRHHPSLKPSIMNSIRTMLNRILELGQADPSTVNDDTNRLHVGTKGEKRDHEIHMATESTDVTMTEAYLPKVEDKRENIIVSFIEVAAKFLEGLFQNSSHSKEFIDQDGLGIILNFYSLPTLPYNFSMSAPSDSPVGQASESLKQLMRTIAENEPKRVIRNILTALNSALMKAKDFMDYTDKGGRLVEYIDLVGEDTLKLSEANVTFRSLITLNGLVGLISDLYYLSMSSHLKSTASIVEIFTADNEALSALGKLHRTCVWEGVVLNTSLPKSWDISSTKPKKLAGIEPTQDTTSNGPTADANKDATETAGPSVDLNDHRVKNAKCFKYLVTEIPGCISRLLQGLSRMLYARKTHDVNMRKQAFKVSDTVAEILRDHLTWPRYALEGGPDPNVDALNKYNYLTTMLGLLSLVYLDERRQINLQTMLAVSFDRIGGLECVLSLLRQFWNEAQAIEEYSSAENDDNAKERETRLHKCLQMALSFLQFLSLSKVLHESQYTTSITSKERDRGSAEFFDPHEFLVNVRAKMLPVIRDFWSSPYLQKAPVSVIRMIIQILVQILKAEGEVNQRPEGPSSFDASFLFGTLVPNEEKVQQLIEMGFPRGAAETALVRCDNQVEAATEYLLTHPEATAEAIQAAEAAQAATESRDTSTDISSNDANQGNVPTEANADTSVNQSIDTADGHQDMVTDTTIESTNIFGGLQDANATDFDTAVNLSDILSPDEGSLDAVVPMDMDTNAKKTEKGKEKEVSFIESYKDIRTELKNTCPPTALAILDNVEDVTFDVKDLFVLLSKNEFEKTFELIKVIDIIQSGESMTGEQRQKVLSSRLRLVALLVNDSSIQSKVPSLSIPLFKNVLQLILNQATLPDKDLLAPWLASALLIVEAFISLADEPPYVALETTLDESKEHDDLAISNIPISDDDRSALLDFSLNVLARDPSNKDVTVALFRILVRLTRFHKYAVDFVQKNGLSILLNVFKTRAHEFHRHHAYSIMIVRHIVEDSKVVSEIMEREIKNWFSHPRSRVFDINNYLCSNSQLALRDPDLFIQSTTKLCKLTRYETTGRNMQISLVKTENLTEPSENDRRDLTIHEEEMMDVTASTSAPTSESPKKLLHSSEMSENLIAFIASELMNIRDNQTVATEIKSSEPSKQEDGIGSPTIIINGQTVQSEVKPLFKPEEHLDYLCRCFLLQCLTELVSSYPSCKMDVVNLSRRRNSTGIHASMRRTSLITHLLNDLLPYGCITQTNDIEMRKKHGQSKMATSVLVALCSNNAEKDHKKLHPETAHVRKFVIDNIIKSFTNAIASNDPIEAKYGRLLALAELCYAILTSRTTLSSNSTRPIEEGPTSIAKIMLDKNLVNTLTVALAEVDLNYPSSRVLINALLRPFEYLTKIAIRMTRAPETETKDGDDQPRRASISSITESSSEELSHEAEDAPDLYAHSALGVIEGRVESEEDTESIMGTSATEEAFDDEDYEEESDSDLSDEDLEDEDRGDDMDIEGALHNSLEGDSDESDNHETDEDYEEDDLDDHNDDDSDDDEDHDDNDEDADDHEMAWEDVDEPVMITREAIIDNDDDEHPRHVRHDRFGADEDDVTDDGIEDRHLFNWGWNSHNPLFMADDDLGVPVRTSRTLFSFGRRGRLGAGRRAILEVPPDNFDIIWGDSGDQGRFDYIGTDDLPGLGRSRPIINTGADDIANHPLLVNRNPNTSTPTTDSVRGRGSRNGHLSDLAQPIEEIISGGAVHILQQLFNRRHGLVPPTYRIELSSGSGGLISGIEVDRVINHASSPQDATTSTGFSDPVKAIQDFTLLSTSRRWFEEARMIVAEEEARLRAEEERAQDTVMQQDGNEPTAQVLAEHVTSEVTGDAMIEDLLTREFSVDTTEAMEAEFTTATETVTTDESVSAQSATAESGEASAETQQQRTTVMVNGHPVDITDTDIDPAFLEALPDELRQEVLSQHLPRVHARPTATEGSQAIDPQFLQALPDDVREDVLREQEEAERERRERDRPSGVTAADMDPATFLATLEPTLRQTVLMEQDDMVLASLPPSIIAEANALRANRRYNNVFRTRTTLSGVSPITSSTRKPTVHRDAMKLVDNSGLSTLVRLLFLPQPLGKNLLHKLLANLCENSKTRGELISMLLQKLQEGSGDVAAAVDKSFAQMSLKNKGVQKCMPKKGSAPSVPLTVCTAGENVPNLVAQRCLESLTYIVTNNDAAVNYFLAEHETVIGLKRSNSRKGKDKQNKTVISKYPVVALLSLLDKQVFIKNTPLMDSLMQLLSYVLRPLSTLAKSDSSNIEKVSGDINSTESNLQSTNSVAETSTDSSDNVATTVEGSNVAQPQPSQTSSNEPTQASDSNDQPSVSADNIEAVATSASISKQSEQSQQPTLKPPVIPDYCLRLVVNVLTAGECTSNTFKYTQAVIQHLSTLQGARDVITSELVIRAQALGNEILDDLDELGEVLEQAKSGVDVQGVTLSKFSPSSSKQAKLLRVLKTVDYMYSRKQQQSATQQVEISLAPTVDPEHPDTQVEQTSTNGVGTTKLTEDEEKVMKIYESLAFTSLWKKLGRCLSIIHEKSDMIHVATVLLPLIESLMVVCKYVGTPAAAHRTLPTSSQSVTESMEELFFSFTENHRKILNTMVRNNPSLMSGSFSLLVHNPKILEFDNKRNYFNQQLHKRNGTRDHYGTLQLNVRRQYVFDDSFQFLQRRTGDEIKYNKLSVRFYDEEGVDAGGVTREWFQVLARQMFNEDYALFKTSAADRLTYQPNRLSGFNPEHLLFFKFVGRVIGKAIYDGRLLDAYFTRSFYKHMLGKAVDYRDVEAIDLEYYNSLVWMLNNDITGVVDLTFSVEIEDFGQKKIIDLKQNGRNIPVTEQNKREYVMLVTEQKLTKAIKDQIEAFLAGFHEIIPPHLIRIFNEQELELLISGMPDIDIDDWKNNTEYQNYTPSSPQIQWFWRAVRSFDQEERAKLLQFVTGTSKVPLGGFSVLQGVHGVQKFQIHKDFSSADRLPSAHTCFNQLDIPEYESYEQLRSQLLFAISEGTTGFGFQ</sequence>
<dbReference type="GO" id="GO:0005737">
    <property type="term" value="C:cytoplasm"/>
    <property type="evidence" value="ECO:0007669"/>
    <property type="project" value="TreeGrafter"/>
</dbReference>
<dbReference type="GO" id="GO:0061630">
    <property type="term" value="F:ubiquitin protein ligase activity"/>
    <property type="evidence" value="ECO:0007669"/>
    <property type="project" value="UniProtKB-EC"/>
</dbReference>
<dbReference type="SMART" id="SM00119">
    <property type="entry name" value="HECTc"/>
    <property type="match status" value="1"/>
</dbReference>
<feature type="coiled-coil region" evidence="12">
    <location>
        <begin position="2578"/>
        <end position="2605"/>
    </location>
</feature>
<evidence type="ECO:0000256" key="13">
    <source>
        <dbReference type="SAM" id="MobiDB-lite"/>
    </source>
</evidence>
<evidence type="ECO:0000256" key="8">
    <source>
        <dbReference type="ARBA" id="ARBA00022816"/>
    </source>
</evidence>
<feature type="compositionally biased region" description="Polar residues" evidence="13">
    <location>
        <begin position="1418"/>
        <end position="1439"/>
    </location>
</feature>
<feature type="compositionally biased region" description="Low complexity" evidence="13">
    <location>
        <begin position="1402"/>
        <end position="1411"/>
    </location>
</feature>
<dbReference type="CDD" id="cd14291">
    <property type="entry name" value="UBA1_NUB1_like"/>
    <property type="match status" value="1"/>
</dbReference>
<feature type="region of interest" description="Disordered" evidence="13">
    <location>
        <begin position="2651"/>
        <end position="2682"/>
    </location>
</feature>
<dbReference type="FunFam" id="3.90.1750.10:FF:000003">
    <property type="entry name" value="E3 ubiquitin-protein ligase UPL1"/>
    <property type="match status" value="1"/>
</dbReference>
<dbReference type="FunFam" id="3.90.1750.10:FF:000026">
    <property type="entry name" value="E3 ubiquitin-protein ligase HACE1"/>
    <property type="match status" value="1"/>
</dbReference>
<dbReference type="GO" id="GO:0005634">
    <property type="term" value="C:nucleus"/>
    <property type="evidence" value="ECO:0007669"/>
    <property type="project" value="UniProtKB-SubCell"/>
</dbReference>
<keyword evidence="12" id="KW-0175">Coiled coil</keyword>
<dbReference type="Proteomes" id="UP000789572">
    <property type="component" value="Unassembled WGS sequence"/>
</dbReference>
<comment type="caution">
    <text evidence="16">The sequence shown here is derived from an EMBL/GenBank/DDBJ whole genome shotgun (WGS) entry which is preliminary data.</text>
</comment>
<dbReference type="GO" id="GO:0051028">
    <property type="term" value="P:mRNA transport"/>
    <property type="evidence" value="ECO:0007669"/>
    <property type="project" value="UniProtKB-KW"/>
</dbReference>
<keyword evidence="8" id="KW-0509">mRNA transport</keyword>
<dbReference type="Gene3D" id="3.90.1750.10">
    <property type="entry name" value="Hect, E3 ligase catalytic domains"/>
    <property type="match status" value="1"/>
</dbReference>
<evidence type="ECO:0000256" key="2">
    <source>
        <dbReference type="ARBA" id="ARBA00004123"/>
    </source>
</evidence>
<evidence type="ECO:0000256" key="3">
    <source>
        <dbReference type="ARBA" id="ARBA00004906"/>
    </source>
</evidence>
<dbReference type="PROSITE" id="PS50237">
    <property type="entry name" value="HECT"/>
    <property type="match status" value="1"/>
</dbReference>
<dbReference type="SMART" id="SM00165">
    <property type="entry name" value="UBA"/>
    <property type="match status" value="1"/>
</dbReference>
<comment type="subcellular location">
    <subcellularLocation>
        <location evidence="2">Nucleus</location>
    </subcellularLocation>
</comment>
<feature type="region of interest" description="Disordered" evidence="13">
    <location>
        <begin position="295"/>
        <end position="321"/>
    </location>
</feature>
<dbReference type="InterPro" id="IPR025527">
    <property type="entry name" value="HUWE1/Rev1_UBM"/>
</dbReference>
<dbReference type="InterPro" id="IPR050409">
    <property type="entry name" value="E3_ubiq-protein_ligase"/>
</dbReference>
<dbReference type="Pfam" id="PF06025">
    <property type="entry name" value="DUF913"/>
    <property type="match status" value="1"/>
</dbReference>
<reference evidence="16" key="1">
    <citation type="submission" date="2021-06" db="EMBL/GenBank/DDBJ databases">
        <authorList>
            <person name="Kallberg Y."/>
            <person name="Tangrot J."/>
            <person name="Rosling A."/>
        </authorList>
    </citation>
    <scope>NUCLEOTIDE SEQUENCE</scope>
    <source>
        <strain evidence="16">IA702</strain>
    </source>
</reference>
<dbReference type="Gene3D" id="3.30.2160.10">
    <property type="entry name" value="Hect, E3 ligase catalytic domain"/>
    <property type="match status" value="1"/>
</dbReference>
<accession>A0A9N8YWE9</accession>
<dbReference type="Gene3D" id="3.30.2410.10">
    <property type="entry name" value="Hect, E3 ligase catalytic domain"/>
    <property type="match status" value="1"/>
</dbReference>
<dbReference type="InterPro" id="IPR010309">
    <property type="entry name" value="E3_Ub_ligase_DUF908"/>
</dbReference>
<feature type="region of interest" description="Disordered" evidence="13">
    <location>
        <begin position="2164"/>
        <end position="2199"/>
    </location>
</feature>
<dbReference type="InterPro" id="IPR035983">
    <property type="entry name" value="Hect_E3_ubiquitin_ligase"/>
</dbReference>
<evidence type="ECO:0000256" key="6">
    <source>
        <dbReference type="ARBA" id="ARBA00022679"/>
    </source>
</evidence>
<dbReference type="InterPro" id="IPR016024">
    <property type="entry name" value="ARM-type_fold"/>
</dbReference>
<dbReference type="GO" id="GO:0006511">
    <property type="term" value="P:ubiquitin-dependent protein catabolic process"/>
    <property type="evidence" value="ECO:0007669"/>
    <property type="project" value="TreeGrafter"/>
</dbReference>
<feature type="compositionally biased region" description="Polar residues" evidence="13">
    <location>
        <begin position="2466"/>
        <end position="2477"/>
    </location>
</feature>
<gene>
    <name evidence="16" type="ORF">POCULU_LOCUS349</name>
</gene>
<feature type="region of interest" description="Disordered" evidence="13">
    <location>
        <begin position="1049"/>
        <end position="1083"/>
    </location>
</feature>
<comment type="similarity">
    <text evidence="10">Belongs to the UPL family. TOM1/PTR1 subfamily.</text>
</comment>
<evidence type="ECO:0000256" key="10">
    <source>
        <dbReference type="ARBA" id="ARBA00034494"/>
    </source>
</evidence>
<feature type="domain" description="UBA" evidence="14">
    <location>
        <begin position="1353"/>
        <end position="1393"/>
    </location>
</feature>
<dbReference type="FunFam" id="3.30.2410.10:FF:000004">
    <property type="entry name" value="E3 ubiquitin-protein ligase HUWE1, variant"/>
    <property type="match status" value="1"/>
</dbReference>
<dbReference type="CDD" id="cd00078">
    <property type="entry name" value="HECTc"/>
    <property type="match status" value="1"/>
</dbReference>
<dbReference type="SUPFAM" id="SSF48371">
    <property type="entry name" value="ARM repeat"/>
    <property type="match status" value="1"/>
</dbReference>
<dbReference type="Pfam" id="PF00632">
    <property type="entry name" value="HECT"/>
    <property type="match status" value="1"/>
</dbReference>
<evidence type="ECO:0000256" key="9">
    <source>
        <dbReference type="ARBA" id="ARBA00023242"/>
    </source>
</evidence>
<feature type="region of interest" description="Disordered" evidence="13">
    <location>
        <begin position="2755"/>
        <end position="2781"/>
    </location>
</feature>
<feature type="compositionally biased region" description="Acidic residues" evidence="13">
    <location>
        <begin position="2272"/>
        <end position="2324"/>
    </location>
</feature>
<keyword evidence="7 11" id="KW-0833">Ubl conjugation pathway</keyword>
<keyword evidence="17" id="KW-1185">Reference proteome</keyword>
<evidence type="ECO:0000256" key="4">
    <source>
        <dbReference type="ARBA" id="ARBA00012485"/>
    </source>
</evidence>
<feature type="active site" description="Glycyl thioester intermediate" evidence="11">
    <location>
        <position position="3768"/>
    </location>
</feature>
<name>A0A9N8YWE9_9GLOM</name>
<dbReference type="GO" id="GO:0000209">
    <property type="term" value="P:protein polyubiquitination"/>
    <property type="evidence" value="ECO:0007669"/>
    <property type="project" value="TreeGrafter"/>
</dbReference>
<evidence type="ECO:0000256" key="11">
    <source>
        <dbReference type="PROSITE-ProRule" id="PRU00104"/>
    </source>
</evidence>
<keyword evidence="5" id="KW-0813">Transport</keyword>
<dbReference type="EMBL" id="CAJVPJ010000017">
    <property type="protein sequence ID" value="CAG8456888.1"/>
    <property type="molecule type" value="Genomic_DNA"/>
</dbReference>
<feature type="domain" description="HECT" evidence="15">
    <location>
        <begin position="3465"/>
        <end position="3801"/>
    </location>
</feature>
<dbReference type="Pfam" id="PF06012">
    <property type="entry name" value="DUF908"/>
    <property type="match status" value="1"/>
</dbReference>
<dbReference type="SUPFAM" id="SSF46934">
    <property type="entry name" value="UBA-like"/>
    <property type="match status" value="1"/>
</dbReference>
<feature type="region of interest" description="Disordered" evidence="13">
    <location>
        <begin position="2460"/>
        <end position="2487"/>
    </location>
</feature>
<evidence type="ECO:0000313" key="16">
    <source>
        <dbReference type="EMBL" id="CAG8456888.1"/>
    </source>
</evidence>
<feature type="compositionally biased region" description="Basic and acidic residues" evidence="13">
    <location>
        <begin position="2164"/>
        <end position="2176"/>
    </location>
</feature>
<dbReference type="OrthoDB" id="8068875at2759"/>
<evidence type="ECO:0000256" key="7">
    <source>
        <dbReference type="ARBA" id="ARBA00022786"/>
    </source>
</evidence>
<dbReference type="Gene3D" id="1.25.10.10">
    <property type="entry name" value="Leucine-rich Repeat Variant"/>
    <property type="match status" value="1"/>
</dbReference>
<feature type="compositionally biased region" description="Basic and acidic residues" evidence="13">
    <location>
        <begin position="2755"/>
        <end position="2770"/>
    </location>
</feature>
<evidence type="ECO:0000256" key="12">
    <source>
        <dbReference type="SAM" id="Coils"/>
    </source>
</evidence>
<dbReference type="FunFam" id="3.30.2160.10:FF:000001">
    <property type="entry name" value="E3 ubiquitin-protein ligase NEDD4-like"/>
    <property type="match status" value="1"/>
</dbReference>
<dbReference type="SUPFAM" id="SSF56204">
    <property type="entry name" value="Hect, E3 ligase catalytic domain"/>
    <property type="match status" value="1"/>
</dbReference>
<organism evidence="16 17">
    <name type="scientific">Paraglomus occultum</name>
    <dbReference type="NCBI Taxonomy" id="144539"/>
    <lineage>
        <taxon>Eukaryota</taxon>
        <taxon>Fungi</taxon>
        <taxon>Fungi incertae sedis</taxon>
        <taxon>Mucoromycota</taxon>
        <taxon>Glomeromycotina</taxon>
        <taxon>Glomeromycetes</taxon>
        <taxon>Paraglomerales</taxon>
        <taxon>Paraglomeraceae</taxon>
        <taxon>Paraglomus</taxon>
    </lineage>
</organism>
<dbReference type="PROSITE" id="PS50030">
    <property type="entry name" value="UBA"/>
    <property type="match status" value="1"/>
</dbReference>
<dbReference type="PANTHER" id="PTHR11254">
    <property type="entry name" value="HECT DOMAIN UBIQUITIN-PROTEIN LIGASE"/>
    <property type="match status" value="1"/>
</dbReference>
<evidence type="ECO:0000313" key="17">
    <source>
        <dbReference type="Proteomes" id="UP000789572"/>
    </source>
</evidence>
<feature type="region of interest" description="Disordered" evidence="13">
    <location>
        <begin position="1402"/>
        <end position="1439"/>
    </location>
</feature>
<keyword evidence="6" id="KW-0808">Transferase</keyword>
<evidence type="ECO:0000256" key="1">
    <source>
        <dbReference type="ARBA" id="ARBA00000885"/>
    </source>
</evidence>
<evidence type="ECO:0000259" key="14">
    <source>
        <dbReference type="PROSITE" id="PS50030"/>
    </source>
</evidence>
<keyword evidence="9" id="KW-0539">Nucleus</keyword>
<feature type="compositionally biased region" description="Acidic residues" evidence="13">
    <location>
        <begin position="2231"/>
        <end position="2262"/>
    </location>
</feature>
<feature type="region of interest" description="Disordered" evidence="13">
    <location>
        <begin position="2214"/>
        <end position="2324"/>
    </location>
</feature>